<dbReference type="AlphaFoldDB" id="A0A834N3U2"/>
<proteinExistence type="predicted"/>
<evidence type="ECO:0000313" key="2">
    <source>
        <dbReference type="EMBL" id="KAF7393258.1"/>
    </source>
</evidence>
<reference evidence="2" key="1">
    <citation type="journal article" date="2020" name="G3 (Bethesda)">
        <title>High-Quality Assemblies for Three Invasive Social Wasps from the &lt;i&gt;Vespula&lt;/i&gt; Genus.</title>
        <authorList>
            <person name="Harrop T.W.R."/>
            <person name="Guhlin J."/>
            <person name="McLaughlin G.M."/>
            <person name="Permina E."/>
            <person name="Stockwell P."/>
            <person name="Gilligan J."/>
            <person name="Le Lec M.F."/>
            <person name="Gruber M.A.M."/>
            <person name="Quinn O."/>
            <person name="Lovegrove M."/>
            <person name="Duncan E.J."/>
            <person name="Remnant E.J."/>
            <person name="Van Eeckhoven J."/>
            <person name="Graham B."/>
            <person name="Knapp R.A."/>
            <person name="Langford K.W."/>
            <person name="Kronenberg Z."/>
            <person name="Press M.O."/>
            <person name="Eacker S.M."/>
            <person name="Wilson-Rankin E.E."/>
            <person name="Purcell J."/>
            <person name="Lester P.J."/>
            <person name="Dearden P.K."/>
        </authorList>
    </citation>
    <scope>NUCLEOTIDE SEQUENCE</scope>
    <source>
        <strain evidence="2">Marl-1</strain>
    </source>
</reference>
<dbReference type="EMBL" id="JACSEA010000009">
    <property type="protein sequence ID" value="KAF7393258.1"/>
    <property type="molecule type" value="Genomic_DNA"/>
</dbReference>
<sequence length="82" mass="8976">MPLPPETSVALSRKLNGSEGSKMEERAKETRSTAQTDYGRERLLDVLEQTPRRFTSASESSESAKRDVGPAVGPARSRDAIK</sequence>
<dbReference type="Proteomes" id="UP000614350">
    <property type="component" value="Unassembled WGS sequence"/>
</dbReference>
<accession>A0A834N3U2</accession>
<feature type="region of interest" description="Disordered" evidence="1">
    <location>
        <begin position="1"/>
        <end position="82"/>
    </location>
</feature>
<gene>
    <name evidence="2" type="ORF">HZH66_009091</name>
</gene>
<evidence type="ECO:0000313" key="3">
    <source>
        <dbReference type="Proteomes" id="UP000614350"/>
    </source>
</evidence>
<protein>
    <submittedName>
        <fullName evidence="2">Uncharacterized protein</fullName>
    </submittedName>
</protein>
<keyword evidence="3" id="KW-1185">Reference proteome</keyword>
<evidence type="ECO:0000256" key="1">
    <source>
        <dbReference type="SAM" id="MobiDB-lite"/>
    </source>
</evidence>
<name>A0A834N3U2_VESVU</name>
<organism evidence="2 3">
    <name type="scientific">Vespula vulgaris</name>
    <name type="common">Yellow jacket</name>
    <name type="synonym">Wasp</name>
    <dbReference type="NCBI Taxonomy" id="7454"/>
    <lineage>
        <taxon>Eukaryota</taxon>
        <taxon>Metazoa</taxon>
        <taxon>Ecdysozoa</taxon>
        <taxon>Arthropoda</taxon>
        <taxon>Hexapoda</taxon>
        <taxon>Insecta</taxon>
        <taxon>Pterygota</taxon>
        <taxon>Neoptera</taxon>
        <taxon>Endopterygota</taxon>
        <taxon>Hymenoptera</taxon>
        <taxon>Apocrita</taxon>
        <taxon>Aculeata</taxon>
        <taxon>Vespoidea</taxon>
        <taxon>Vespidae</taxon>
        <taxon>Vespinae</taxon>
        <taxon>Vespula</taxon>
    </lineage>
</organism>
<feature type="compositionally biased region" description="Basic and acidic residues" evidence="1">
    <location>
        <begin position="21"/>
        <end position="31"/>
    </location>
</feature>
<feature type="compositionally biased region" description="Polar residues" evidence="1">
    <location>
        <begin position="52"/>
        <end position="61"/>
    </location>
</feature>
<comment type="caution">
    <text evidence="2">The sequence shown here is derived from an EMBL/GenBank/DDBJ whole genome shotgun (WGS) entry which is preliminary data.</text>
</comment>